<reference evidence="2 3" key="1">
    <citation type="submission" date="2018-11" db="EMBL/GenBank/DDBJ databases">
        <title>Flavobacterium sp. nov., YIM 102600 draft genome.</title>
        <authorList>
            <person name="Li G."/>
            <person name="Jiang Y."/>
        </authorList>
    </citation>
    <scope>NUCLEOTIDE SEQUENCE [LARGE SCALE GENOMIC DNA]</scope>
    <source>
        <strain evidence="2 3">YIM 102600</strain>
    </source>
</reference>
<dbReference type="InterPro" id="IPR045057">
    <property type="entry name" value="Gcn5-rel_NAT"/>
</dbReference>
<dbReference type="PANTHER" id="PTHR31435:SF10">
    <property type="entry name" value="BSR4717 PROTEIN"/>
    <property type="match status" value="1"/>
</dbReference>
<evidence type="ECO:0000313" key="2">
    <source>
        <dbReference type="EMBL" id="RRJ89465.1"/>
    </source>
</evidence>
<organism evidence="2 3">
    <name type="scientific">Flavobacterium macacae</name>
    <dbReference type="NCBI Taxonomy" id="2488993"/>
    <lineage>
        <taxon>Bacteria</taxon>
        <taxon>Pseudomonadati</taxon>
        <taxon>Bacteroidota</taxon>
        <taxon>Flavobacteriia</taxon>
        <taxon>Flavobacteriales</taxon>
        <taxon>Flavobacteriaceae</taxon>
        <taxon>Flavobacterium</taxon>
    </lineage>
</organism>
<accession>A0A3P3W309</accession>
<dbReference type="AlphaFoldDB" id="A0A3P3W309"/>
<dbReference type="PANTHER" id="PTHR31435">
    <property type="entry name" value="PROTEIN NATD1"/>
    <property type="match status" value="1"/>
</dbReference>
<keyword evidence="2" id="KW-0808">Transferase</keyword>
<dbReference type="InterPro" id="IPR031165">
    <property type="entry name" value="GNAT_YJDJ"/>
</dbReference>
<dbReference type="EMBL" id="RQVR01000016">
    <property type="protein sequence ID" value="RRJ89465.1"/>
    <property type="molecule type" value="Genomic_DNA"/>
</dbReference>
<dbReference type="GO" id="GO:0016740">
    <property type="term" value="F:transferase activity"/>
    <property type="evidence" value="ECO:0007669"/>
    <property type="project" value="UniProtKB-KW"/>
</dbReference>
<keyword evidence="3" id="KW-1185">Reference proteome</keyword>
<dbReference type="Pfam" id="PF14542">
    <property type="entry name" value="Acetyltransf_CG"/>
    <property type="match status" value="1"/>
</dbReference>
<dbReference type="RefSeq" id="WP_125013469.1">
    <property type="nucleotide sequence ID" value="NZ_RQVR01000016.1"/>
</dbReference>
<sequence length="101" mass="11924">MSYTILDNKQKNRFEIHQDGYIAFEDYQLFEGGISYMYTEVPKELSGKGIASALAKMLLDYAIENNLKVKPYCPHIKAYIDKHEEYQFNSIFHNPELFYLK</sequence>
<evidence type="ECO:0000259" key="1">
    <source>
        <dbReference type="PROSITE" id="PS51729"/>
    </source>
</evidence>
<dbReference type="Gene3D" id="3.40.630.30">
    <property type="match status" value="1"/>
</dbReference>
<gene>
    <name evidence="2" type="ORF">EG849_12695</name>
</gene>
<proteinExistence type="predicted"/>
<protein>
    <submittedName>
        <fullName evidence="2">N-acetyltransferase</fullName>
    </submittedName>
</protein>
<dbReference type="PROSITE" id="PS51729">
    <property type="entry name" value="GNAT_YJDJ"/>
    <property type="match status" value="1"/>
</dbReference>
<evidence type="ECO:0000313" key="3">
    <source>
        <dbReference type="Proteomes" id="UP000271937"/>
    </source>
</evidence>
<dbReference type="SUPFAM" id="SSF55729">
    <property type="entry name" value="Acyl-CoA N-acyltransferases (Nat)"/>
    <property type="match status" value="1"/>
</dbReference>
<dbReference type="OrthoDB" id="1120671at2"/>
<name>A0A3P3W309_9FLAO</name>
<feature type="domain" description="N-acetyltransferase" evidence="1">
    <location>
        <begin position="6"/>
        <end position="91"/>
    </location>
</feature>
<dbReference type="Proteomes" id="UP000271937">
    <property type="component" value="Unassembled WGS sequence"/>
</dbReference>
<dbReference type="InterPro" id="IPR016181">
    <property type="entry name" value="Acyl_CoA_acyltransferase"/>
</dbReference>
<comment type="caution">
    <text evidence="2">The sequence shown here is derived from an EMBL/GenBank/DDBJ whole genome shotgun (WGS) entry which is preliminary data.</text>
</comment>